<dbReference type="PANTHER" id="PTHR43553">
    <property type="entry name" value="HEAVY METAL TRANSPORTER"/>
    <property type="match status" value="1"/>
</dbReference>
<reference evidence="12 13" key="1">
    <citation type="submission" date="2020-08" db="EMBL/GenBank/DDBJ databases">
        <title>Sequencing the genomes of 1000 actinobacteria strains.</title>
        <authorList>
            <person name="Klenk H.-P."/>
        </authorList>
    </citation>
    <scope>NUCLEOTIDE SEQUENCE [LARGE SCALE GENOMIC DNA]</scope>
    <source>
        <strain evidence="12 13">DSM 102030</strain>
    </source>
</reference>
<dbReference type="Gene3D" id="3.40.50.300">
    <property type="entry name" value="P-loop containing nucleotide triphosphate hydrolases"/>
    <property type="match status" value="1"/>
</dbReference>
<dbReference type="InterPro" id="IPR050095">
    <property type="entry name" value="ECF_ABC_transporter_ATP-bd"/>
</dbReference>
<keyword evidence="5 10" id="KW-0547">Nucleotide-binding</keyword>
<dbReference type="PROSITE" id="PS50893">
    <property type="entry name" value="ABC_TRANSPORTER_2"/>
    <property type="match status" value="1"/>
</dbReference>
<keyword evidence="8 10" id="KW-0472">Membrane</keyword>
<dbReference type="GO" id="GO:0043190">
    <property type="term" value="C:ATP-binding cassette (ABC) transporter complex"/>
    <property type="evidence" value="ECO:0007669"/>
    <property type="project" value="TreeGrafter"/>
</dbReference>
<keyword evidence="3 10" id="KW-0813">Transport</keyword>
<keyword evidence="13" id="KW-1185">Reference proteome</keyword>
<comment type="similarity">
    <text evidence="2 10">Belongs to the ABC transporter superfamily.</text>
</comment>
<protein>
    <recommendedName>
        <fullName evidence="10">ABC transporter ATP-binding protein</fullName>
    </recommendedName>
</protein>
<comment type="subcellular location">
    <subcellularLocation>
        <location evidence="1 10">Cell membrane</location>
        <topology evidence="1 10">Peripheral membrane protein</topology>
    </subcellularLocation>
</comment>
<proteinExistence type="inferred from homology"/>
<dbReference type="PROSITE" id="PS00211">
    <property type="entry name" value="ABC_TRANSPORTER_1"/>
    <property type="match status" value="1"/>
</dbReference>
<evidence type="ECO:0000256" key="2">
    <source>
        <dbReference type="ARBA" id="ARBA00005417"/>
    </source>
</evidence>
<gene>
    <name evidence="12" type="ORF">F4561_004090</name>
</gene>
<evidence type="ECO:0000256" key="4">
    <source>
        <dbReference type="ARBA" id="ARBA00022475"/>
    </source>
</evidence>
<sequence>MTSLDTAGDGMAGTGPVILSGHSLRFGYDAARSGPVFEALDVEVRQGEVLAVLGPNGGGKTTLLRVLSGSLTPQRGTVRLSGAEVRWNRRGVNALRRSVQLVFQDPDDQLFSASVRQDVSFGPLNQGLKPDAVRDRVAWALEALGVTALAEQPTHLLSYGQRKRVVLAGAVAMRPSVLVLDEPTAGLDPAGVESLLETLDGLRAAGTTLLVSTHDVDLAYRWADRALLLDGEVLGIGPVREVLADPPLLEAARLRPAWGPAVGRALRGAGLLAPDAPDPSTPEEVAGITGA</sequence>
<dbReference type="InterPro" id="IPR003593">
    <property type="entry name" value="AAA+_ATPase"/>
</dbReference>
<dbReference type="AlphaFoldDB" id="A0A7W7W508"/>
<dbReference type="SUPFAM" id="SSF52540">
    <property type="entry name" value="P-loop containing nucleoside triphosphate hydrolases"/>
    <property type="match status" value="1"/>
</dbReference>
<dbReference type="InterPro" id="IPR003439">
    <property type="entry name" value="ABC_transporter-like_ATP-bd"/>
</dbReference>
<dbReference type="GO" id="GO:0016887">
    <property type="term" value="F:ATP hydrolysis activity"/>
    <property type="evidence" value="ECO:0007669"/>
    <property type="project" value="InterPro"/>
</dbReference>
<evidence type="ECO:0000259" key="11">
    <source>
        <dbReference type="PROSITE" id="PS50893"/>
    </source>
</evidence>
<keyword evidence="6 10" id="KW-0067">ATP-binding</keyword>
<evidence type="ECO:0000256" key="8">
    <source>
        <dbReference type="ARBA" id="ARBA00023136"/>
    </source>
</evidence>
<name>A0A7W7W508_9ACTN</name>
<keyword evidence="4 10" id="KW-1003">Cell membrane</keyword>
<evidence type="ECO:0000256" key="9">
    <source>
        <dbReference type="ARBA" id="ARBA00025157"/>
    </source>
</evidence>
<dbReference type="Proteomes" id="UP000523007">
    <property type="component" value="Unassembled WGS sequence"/>
</dbReference>
<dbReference type="InterPro" id="IPR017871">
    <property type="entry name" value="ABC_transporter-like_CS"/>
</dbReference>
<dbReference type="FunFam" id="3.40.50.300:FF:000224">
    <property type="entry name" value="Energy-coupling factor transporter ATP-binding protein EcfA"/>
    <property type="match status" value="1"/>
</dbReference>
<evidence type="ECO:0000313" key="12">
    <source>
        <dbReference type="EMBL" id="MBB4933270.1"/>
    </source>
</evidence>
<dbReference type="InterPro" id="IPR027417">
    <property type="entry name" value="P-loop_NTPase"/>
</dbReference>
<dbReference type="CDD" id="cd03225">
    <property type="entry name" value="ABC_cobalt_CbiO_domain1"/>
    <property type="match status" value="1"/>
</dbReference>
<dbReference type="Pfam" id="PF00005">
    <property type="entry name" value="ABC_tran"/>
    <property type="match status" value="1"/>
</dbReference>
<evidence type="ECO:0000256" key="10">
    <source>
        <dbReference type="RuleBase" id="RU364103"/>
    </source>
</evidence>
<evidence type="ECO:0000256" key="1">
    <source>
        <dbReference type="ARBA" id="ARBA00004202"/>
    </source>
</evidence>
<organism evidence="12 13">
    <name type="scientific">Lipingzhangella halophila</name>
    <dbReference type="NCBI Taxonomy" id="1783352"/>
    <lineage>
        <taxon>Bacteria</taxon>
        <taxon>Bacillati</taxon>
        <taxon>Actinomycetota</taxon>
        <taxon>Actinomycetes</taxon>
        <taxon>Streptosporangiales</taxon>
        <taxon>Nocardiopsidaceae</taxon>
        <taxon>Lipingzhangella</taxon>
    </lineage>
</organism>
<comment type="function">
    <text evidence="9">Probably part of an ABC transporter complex. Responsible for energy coupling to the transport system.</text>
</comment>
<dbReference type="PANTHER" id="PTHR43553:SF24">
    <property type="entry name" value="ENERGY-COUPLING FACTOR TRANSPORTER ATP-BINDING PROTEIN ECFA1"/>
    <property type="match status" value="1"/>
</dbReference>
<dbReference type="RefSeq" id="WP_312885388.1">
    <property type="nucleotide sequence ID" value="NZ_JACHJT010000001.1"/>
</dbReference>
<keyword evidence="7" id="KW-1278">Translocase</keyword>
<comment type="caution">
    <text evidence="12">The sequence shown here is derived from an EMBL/GenBank/DDBJ whole genome shotgun (WGS) entry which is preliminary data.</text>
</comment>
<dbReference type="GO" id="GO:0042626">
    <property type="term" value="F:ATPase-coupled transmembrane transporter activity"/>
    <property type="evidence" value="ECO:0007669"/>
    <property type="project" value="TreeGrafter"/>
</dbReference>
<evidence type="ECO:0000313" key="13">
    <source>
        <dbReference type="Proteomes" id="UP000523007"/>
    </source>
</evidence>
<dbReference type="GO" id="GO:0006824">
    <property type="term" value="P:cobalt ion transport"/>
    <property type="evidence" value="ECO:0007669"/>
    <property type="project" value="InterPro"/>
</dbReference>
<comment type="function">
    <text evidence="10">Part of an ABC transporter complex. Responsible for energy coupling to the transport system.</text>
</comment>
<dbReference type="InterPro" id="IPR015856">
    <property type="entry name" value="ABC_transpr_CbiO/EcfA_su"/>
</dbReference>
<dbReference type="NCBIfam" id="TIGR01166">
    <property type="entry name" value="cbiO"/>
    <property type="match status" value="1"/>
</dbReference>
<dbReference type="SMART" id="SM00382">
    <property type="entry name" value="AAA"/>
    <property type="match status" value="1"/>
</dbReference>
<dbReference type="GO" id="GO:0005524">
    <property type="term" value="F:ATP binding"/>
    <property type="evidence" value="ECO:0007669"/>
    <property type="project" value="UniProtKB-UniRule"/>
</dbReference>
<evidence type="ECO:0000256" key="6">
    <source>
        <dbReference type="ARBA" id="ARBA00022840"/>
    </source>
</evidence>
<evidence type="ECO:0000256" key="7">
    <source>
        <dbReference type="ARBA" id="ARBA00022967"/>
    </source>
</evidence>
<evidence type="ECO:0000256" key="5">
    <source>
        <dbReference type="ARBA" id="ARBA00022741"/>
    </source>
</evidence>
<dbReference type="InterPro" id="IPR005876">
    <property type="entry name" value="Co_trans_ATP-bd"/>
</dbReference>
<feature type="domain" description="ABC transporter" evidence="11">
    <location>
        <begin position="19"/>
        <end position="255"/>
    </location>
</feature>
<accession>A0A7W7W508</accession>
<dbReference type="EMBL" id="JACHJT010000001">
    <property type="protein sequence ID" value="MBB4933270.1"/>
    <property type="molecule type" value="Genomic_DNA"/>
</dbReference>
<evidence type="ECO:0000256" key="3">
    <source>
        <dbReference type="ARBA" id="ARBA00022448"/>
    </source>
</evidence>